<gene>
    <name evidence="1" type="ORF">TraAM80_07608</name>
</gene>
<dbReference type="AlphaFoldDB" id="A0A3R7MDJ2"/>
<dbReference type="GeneID" id="40331541"/>
<dbReference type="Proteomes" id="UP000283634">
    <property type="component" value="Unassembled WGS sequence"/>
</dbReference>
<reference evidence="1 2" key="1">
    <citation type="journal article" date="2018" name="BMC Genomics">
        <title>Genomic comparison of Trypanosoma conorhini and Trypanosoma rangeli to Trypanosoma cruzi strains of high and low virulence.</title>
        <authorList>
            <person name="Bradwell K.R."/>
            <person name="Koparde V.N."/>
            <person name="Matveyev A.V."/>
            <person name="Serrano M.G."/>
            <person name="Alves J.M."/>
            <person name="Parikh H."/>
            <person name="Huang B."/>
            <person name="Lee V."/>
            <person name="Espinosa-Alvarez O."/>
            <person name="Ortiz P.A."/>
            <person name="Costa-Martins A.G."/>
            <person name="Teixeira M.M."/>
            <person name="Buck G.A."/>
        </authorList>
    </citation>
    <scope>NUCLEOTIDE SEQUENCE [LARGE SCALE GENOMIC DNA]</scope>
    <source>
        <strain evidence="1 2">AM80</strain>
    </source>
</reference>
<dbReference type="OrthoDB" id="10418391at2759"/>
<accession>A0A3R7MDJ2</accession>
<evidence type="ECO:0000313" key="1">
    <source>
        <dbReference type="EMBL" id="RNF00600.1"/>
    </source>
</evidence>
<proteinExistence type="predicted"/>
<protein>
    <submittedName>
        <fullName evidence="1">Uncharacterized protein</fullName>
    </submittedName>
</protein>
<evidence type="ECO:0000313" key="2">
    <source>
        <dbReference type="Proteomes" id="UP000283634"/>
    </source>
</evidence>
<comment type="caution">
    <text evidence="1">The sequence shown here is derived from an EMBL/GenBank/DDBJ whole genome shotgun (WGS) entry which is preliminary data.</text>
</comment>
<organism evidence="1 2">
    <name type="scientific">Trypanosoma rangeli</name>
    <dbReference type="NCBI Taxonomy" id="5698"/>
    <lineage>
        <taxon>Eukaryota</taxon>
        <taxon>Discoba</taxon>
        <taxon>Euglenozoa</taxon>
        <taxon>Kinetoplastea</taxon>
        <taxon>Metakinetoplastina</taxon>
        <taxon>Trypanosomatida</taxon>
        <taxon>Trypanosomatidae</taxon>
        <taxon>Trypanosoma</taxon>
        <taxon>Herpetosoma</taxon>
    </lineage>
</organism>
<keyword evidence="2" id="KW-1185">Reference proteome</keyword>
<dbReference type="EMBL" id="MKGL01000316">
    <property type="protein sequence ID" value="RNF00600.1"/>
    <property type="molecule type" value="Genomic_DNA"/>
</dbReference>
<sequence length="536" mass="59965">MKSRQLKLCTYRFDGPHVLCELRDSGGRRFQDSLPPYSVLEQCCSKVVDMHADLVALQNVHPKKMVEKLLLPPLACSHTAGLGFAYNTETLRLKEKKEVNLFSLVLCRAKTELGYASCLPSFRFRHSEPYIPATYALFEMVADANDPPVSFIALNCDFSRTPAKLHSFRCALISEMIRVLYEDINLTECWGTGRVLLLGSFKSPRGSLPYDYLTRFSGVTEEEFQVRATRSEVPPIMENAASSPCVVRRWCFLNISTNRVRQLHHLTNVVIEARGGSLDSVRELELTTLHDEVGLPGVVKRDTDRITLLFNPPYEVTGTQRHFRLAWREYRESSTSPLLELGSEEYPIRLYRLSHGYSNSGLMEKTGPRFRSIYASCIHQQPHCGMEALLDKHAKLQNVTVPFEDTSSKLHIQQVLPRGLGCDNVSFRSWGRESLLPPFEESSTLGPQSTAFSPQKPCLGLSVIPTLEATAEGCEEEGDFVCGTQDYILYSASSFCCEEVGALPSIVEACAGWLLPMKDEGAPSSHLFSCTVAIKA</sequence>
<dbReference type="RefSeq" id="XP_029235856.1">
    <property type="nucleotide sequence ID" value="XM_029384390.1"/>
</dbReference>
<name>A0A3R7MDJ2_TRYRA</name>
<dbReference type="OMA" id="TVEMERH"/>